<feature type="region of interest" description="Disordered" evidence="1">
    <location>
        <begin position="633"/>
        <end position="652"/>
    </location>
</feature>
<sequence length="652" mass="75162">MDQITSKQYIDHLLSSAGNAEAIEIQQQRFDSVAEKISAKIKALLRPETVASIILQIGLRDIERHNVSTEFELSDFSGHARHLRALIATTNFSDRDSAVECEDIDELFEQCGLLWKVLADRSWIESLKPSNPAHPGDDTHRAAALSMSLLDTFQQEITYYEFVKDHILALFSDFSKQIIEPATSLCVTEVVHAFDHVLDYLIPERMNLIREASSVLYAKHEEFKGAAQSFTCDADMDKWIEEDPDRARLGNIFKERSRKIDSLFEFDVKDFEPVLGSKASAFLEFFSFIPNGTYEDYCYPLDNDIVRSRPFAELQDGKYLLFDMYRAGFSPLYRIPELFESDRQKQRLYKQRDKLLERDAAKYIGEVFRPDLQAESYYIPFSEEGKLAERDLLLFNNGTLLIVESKAKPLRSIGRHGANLVKIRDDIKATIKEGYEQACSVVNYIDRSDKTICLFDKNGNVTDTLDKSAIKQIVPVVFLDSYFGLLATDPTIWLSKDEVAGYPWIIDRDTFRTIALRVDSPEKLIDFLTWRIREHGRFNEADEATIAGYFVQHGPVPLPNDGTQVRLDDSYDKVFDAAYFRSKGMDIPDPVADENPVWSTMRRDGDQLLLEIDGKEYDRLNLESGVSHRDLLKERRKRRKRRKKLLKKRKKK</sequence>
<name>A0A5B9P896_9BACT</name>
<keyword evidence="3" id="KW-1185">Reference proteome</keyword>
<dbReference type="OrthoDB" id="7060647at2"/>
<dbReference type="KEGG" id="mff:MFFC18_28150"/>
<evidence type="ECO:0000313" key="2">
    <source>
        <dbReference type="EMBL" id="QEG22927.1"/>
    </source>
</evidence>
<evidence type="ECO:0000313" key="3">
    <source>
        <dbReference type="Proteomes" id="UP000322214"/>
    </source>
</evidence>
<organism evidence="2 3">
    <name type="scientific">Mariniblastus fucicola</name>
    <dbReference type="NCBI Taxonomy" id="980251"/>
    <lineage>
        <taxon>Bacteria</taxon>
        <taxon>Pseudomonadati</taxon>
        <taxon>Planctomycetota</taxon>
        <taxon>Planctomycetia</taxon>
        <taxon>Pirellulales</taxon>
        <taxon>Pirellulaceae</taxon>
        <taxon>Mariniblastus</taxon>
    </lineage>
</organism>
<gene>
    <name evidence="2" type="ORF">MFFC18_28150</name>
</gene>
<dbReference type="Proteomes" id="UP000322214">
    <property type="component" value="Chromosome"/>
</dbReference>
<dbReference type="RefSeq" id="WP_075085060.1">
    <property type="nucleotide sequence ID" value="NZ_CP042912.1"/>
</dbReference>
<feature type="compositionally biased region" description="Basic residues" evidence="1">
    <location>
        <begin position="634"/>
        <end position="652"/>
    </location>
</feature>
<proteinExistence type="predicted"/>
<reference evidence="2 3" key="1">
    <citation type="submission" date="2019-08" db="EMBL/GenBank/DDBJ databases">
        <title>Deep-cultivation of Planctomycetes and their phenomic and genomic characterization uncovers novel biology.</title>
        <authorList>
            <person name="Wiegand S."/>
            <person name="Jogler M."/>
            <person name="Boedeker C."/>
            <person name="Pinto D."/>
            <person name="Vollmers J."/>
            <person name="Rivas-Marin E."/>
            <person name="Kohn T."/>
            <person name="Peeters S.H."/>
            <person name="Heuer A."/>
            <person name="Rast P."/>
            <person name="Oberbeckmann S."/>
            <person name="Bunk B."/>
            <person name="Jeske O."/>
            <person name="Meyerdierks A."/>
            <person name="Storesund J.E."/>
            <person name="Kallscheuer N."/>
            <person name="Luecker S."/>
            <person name="Lage O.M."/>
            <person name="Pohl T."/>
            <person name="Merkel B.J."/>
            <person name="Hornburger P."/>
            <person name="Mueller R.-W."/>
            <person name="Bruemmer F."/>
            <person name="Labrenz M."/>
            <person name="Spormann A.M."/>
            <person name="Op den Camp H."/>
            <person name="Overmann J."/>
            <person name="Amann R."/>
            <person name="Jetten M.S.M."/>
            <person name="Mascher T."/>
            <person name="Medema M.H."/>
            <person name="Devos D.P."/>
            <person name="Kaster A.-K."/>
            <person name="Ovreas L."/>
            <person name="Rohde M."/>
            <person name="Galperin M.Y."/>
            <person name="Jogler C."/>
        </authorList>
    </citation>
    <scope>NUCLEOTIDE SEQUENCE [LARGE SCALE GENOMIC DNA]</scope>
    <source>
        <strain evidence="2 3">FC18</strain>
    </source>
</reference>
<evidence type="ECO:0000256" key="1">
    <source>
        <dbReference type="SAM" id="MobiDB-lite"/>
    </source>
</evidence>
<dbReference type="AlphaFoldDB" id="A0A5B9P896"/>
<accession>A0A5B9P896</accession>
<dbReference type="EMBL" id="CP042912">
    <property type="protein sequence ID" value="QEG22927.1"/>
    <property type="molecule type" value="Genomic_DNA"/>
</dbReference>
<evidence type="ECO:0008006" key="4">
    <source>
        <dbReference type="Google" id="ProtNLM"/>
    </source>
</evidence>
<protein>
    <recommendedName>
        <fullName evidence="4">Nuclease-related domain protein</fullName>
    </recommendedName>
</protein>